<evidence type="ECO:0000256" key="1">
    <source>
        <dbReference type="SAM" id="SignalP"/>
    </source>
</evidence>
<organism evidence="3 4">
    <name type="scientific">Chlamydomonas incerta</name>
    <dbReference type="NCBI Taxonomy" id="51695"/>
    <lineage>
        <taxon>Eukaryota</taxon>
        <taxon>Viridiplantae</taxon>
        <taxon>Chlorophyta</taxon>
        <taxon>core chlorophytes</taxon>
        <taxon>Chlorophyceae</taxon>
        <taxon>CS clade</taxon>
        <taxon>Chlamydomonadales</taxon>
        <taxon>Chlamydomonadaceae</taxon>
        <taxon>Chlamydomonas</taxon>
    </lineage>
</organism>
<dbReference type="Proteomes" id="UP000650467">
    <property type="component" value="Unassembled WGS sequence"/>
</dbReference>
<feature type="signal peptide" evidence="1">
    <location>
        <begin position="1"/>
        <end position="21"/>
    </location>
</feature>
<feature type="domain" description="Pherophorin" evidence="2">
    <location>
        <begin position="106"/>
        <end position="252"/>
    </location>
</feature>
<dbReference type="Pfam" id="PF12499">
    <property type="entry name" value="DUF3707"/>
    <property type="match status" value="1"/>
</dbReference>
<feature type="chain" id="PRO_5032333822" description="Pherophorin domain-containing protein" evidence="1">
    <location>
        <begin position="22"/>
        <end position="513"/>
    </location>
</feature>
<dbReference type="AlphaFoldDB" id="A0A835TD26"/>
<keyword evidence="1" id="KW-0732">Signal</keyword>
<reference evidence="3" key="1">
    <citation type="journal article" date="2020" name="bioRxiv">
        <title>Comparative genomics of Chlamydomonas.</title>
        <authorList>
            <person name="Craig R.J."/>
            <person name="Hasan A.R."/>
            <person name="Ness R.W."/>
            <person name="Keightley P.D."/>
        </authorList>
    </citation>
    <scope>NUCLEOTIDE SEQUENCE</scope>
    <source>
        <strain evidence="3">SAG 7.73</strain>
    </source>
</reference>
<dbReference type="InterPro" id="IPR024616">
    <property type="entry name" value="Pherophorin"/>
</dbReference>
<comment type="caution">
    <text evidence="3">The sequence shown here is derived from an EMBL/GenBank/DDBJ whole genome shotgun (WGS) entry which is preliminary data.</text>
</comment>
<evidence type="ECO:0000259" key="2">
    <source>
        <dbReference type="Pfam" id="PF12499"/>
    </source>
</evidence>
<name>A0A835TD26_CHLIN</name>
<sequence>MKAGLLITLLVAAACSAGASAVHVPDTYARWALERNENRQHRHLQSDSSNSDLNGYPGVDIYDRLPSLGGRTSRRLLQSSGSSFVAPSDFSVLTGGLDCIADPKANALYPVAAAPPGGSRSAAPSNVLCVGVNRDVGACSPGSACCSPMRVGSIQIPSRSRCAAAVQAVEVDGAAWPGWSWEAASASLRVTGLNKVTGGTKTVCVTLGPDSACSRPRRFCRDNGDGSGSSCMVLVYNAGAGPSKATAPDCCPLYNIDLRAAAVTDNPPTSFSSAARAFAPFACALAVADAAPPGDFALPPPPPPPPANFAVLPSRLATSFGGSYTTLLINGKSTCRYQVILSSRLLSSGGLPVGGRVTGLALRLAGAANPELRFPSAKAIYRSLTVWMGAAAKAPAAMARAFDSNMVASSRALVHLARPFTLDPGALKPGAGNWFWITFSSGGYTYTGGDLVVEIVLADVSGAAKPVPFDAYPSGPDAAAAYAPNYKATSATGPANRDVLAMLLPYTTAIAGH</sequence>
<dbReference type="EMBL" id="JAEHOC010000006">
    <property type="protein sequence ID" value="KAG2441033.1"/>
    <property type="molecule type" value="Genomic_DNA"/>
</dbReference>
<evidence type="ECO:0000313" key="3">
    <source>
        <dbReference type="EMBL" id="KAG2441033.1"/>
    </source>
</evidence>
<dbReference type="PROSITE" id="PS51257">
    <property type="entry name" value="PROKAR_LIPOPROTEIN"/>
    <property type="match status" value="1"/>
</dbReference>
<keyword evidence="4" id="KW-1185">Reference proteome</keyword>
<protein>
    <recommendedName>
        <fullName evidence="2">Pherophorin domain-containing protein</fullName>
    </recommendedName>
</protein>
<proteinExistence type="predicted"/>
<dbReference type="OrthoDB" id="541494at2759"/>
<evidence type="ECO:0000313" key="4">
    <source>
        <dbReference type="Proteomes" id="UP000650467"/>
    </source>
</evidence>
<gene>
    <name evidence="3" type="ORF">HXX76_003886</name>
</gene>
<accession>A0A835TD26</accession>